<geneLocation type="plasmid" evidence="1 2">
    <name>pCYLST.01</name>
</geneLocation>
<dbReference type="InterPro" id="IPR043731">
    <property type="entry name" value="DUF5674"/>
</dbReference>
<protein>
    <submittedName>
        <fullName evidence="1">Uncharacterized protein</fullName>
    </submittedName>
</protein>
<evidence type="ECO:0000313" key="1">
    <source>
        <dbReference type="EMBL" id="AFZ28219.1"/>
    </source>
</evidence>
<proteinExistence type="predicted"/>
<reference evidence="1 2" key="1">
    <citation type="submission" date="2012-06" db="EMBL/GenBank/DDBJ databases">
        <title>Noncontiguous Finished plasmid 1 of genome of Cylindrospermum stagnale PCC 7417.</title>
        <authorList>
            <consortium name="US DOE Joint Genome Institute"/>
            <person name="Gugger M."/>
            <person name="Coursin T."/>
            <person name="Rippka R."/>
            <person name="Tandeau De Marsac N."/>
            <person name="Huntemann M."/>
            <person name="Wei C.-L."/>
            <person name="Han J."/>
            <person name="Detter J.C."/>
            <person name="Han C."/>
            <person name="Tapia R."/>
            <person name="Davenport K."/>
            <person name="Daligault H."/>
            <person name="Erkkila T."/>
            <person name="Gu W."/>
            <person name="Munk A.C.C."/>
            <person name="Teshima H."/>
            <person name="Xu Y."/>
            <person name="Chain P."/>
            <person name="Chen A."/>
            <person name="Krypides N."/>
            <person name="Mavromatis K."/>
            <person name="Markowitz V."/>
            <person name="Szeto E."/>
            <person name="Ivanova N."/>
            <person name="Mikhailova N."/>
            <person name="Ovchinnikova G."/>
            <person name="Pagani I."/>
            <person name="Pati A."/>
            <person name="Goodwin L."/>
            <person name="Peters L."/>
            <person name="Pitluck S."/>
            <person name="Woyke T."/>
            <person name="Kerfeld C."/>
        </authorList>
    </citation>
    <scope>NUCLEOTIDE SEQUENCE [LARGE SCALE GENOMIC DNA]</scope>
    <source>
        <strain evidence="1 2">PCC 7417</strain>
        <plasmid evidence="2">Plasmid pCYLST.01</plasmid>
    </source>
</reference>
<evidence type="ECO:0000313" key="2">
    <source>
        <dbReference type="Proteomes" id="UP000010475"/>
    </source>
</evidence>
<keyword evidence="1" id="KW-0614">Plasmid</keyword>
<gene>
    <name evidence="1" type="ORF">Cylst_6426</name>
</gene>
<dbReference type="KEGG" id="csg:Cylst_6426"/>
<sequence>MILILRERATQEQVESMLQTLKIYIKVAVDIEKGILAGVDMNQNLDAKKSGFNVTKCQLA</sequence>
<dbReference type="Proteomes" id="UP000010475">
    <property type="component" value="Plasmid pCYLST.01"/>
</dbReference>
<dbReference type="AlphaFoldDB" id="K9X7Y3"/>
<dbReference type="Pfam" id="PF18924">
    <property type="entry name" value="DUF5674"/>
    <property type="match status" value="1"/>
</dbReference>
<keyword evidence="2" id="KW-1185">Reference proteome</keyword>
<name>K9X7Y3_9NOST</name>
<dbReference type="RefSeq" id="WP_015328266.1">
    <property type="nucleotide sequence ID" value="NC_020050.1"/>
</dbReference>
<dbReference type="EMBL" id="CP003643">
    <property type="protein sequence ID" value="AFZ28219.1"/>
    <property type="molecule type" value="Genomic_DNA"/>
</dbReference>
<accession>K9X7Y3</accession>
<dbReference type="HOGENOM" id="CLU_2933699_0_0_3"/>
<organism evidence="1 2">
    <name type="scientific">Cylindrospermum stagnale PCC 7417</name>
    <dbReference type="NCBI Taxonomy" id="56107"/>
    <lineage>
        <taxon>Bacteria</taxon>
        <taxon>Bacillati</taxon>
        <taxon>Cyanobacteriota</taxon>
        <taxon>Cyanophyceae</taxon>
        <taxon>Nostocales</taxon>
        <taxon>Nostocaceae</taxon>
        <taxon>Cylindrospermum</taxon>
    </lineage>
</organism>